<proteinExistence type="predicted"/>
<comment type="caution">
    <text evidence="2">The sequence shown here is derived from an EMBL/GenBank/DDBJ whole genome shotgun (WGS) entry which is preliminary data.</text>
</comment>
<evidence type="ECO:0000313" key="3">
    <source>
        <dbReference type="Proteomes" id="UP000275408"/>
    </source>
</evidence>
<evidence type="ECO:0000256" key="1">
    <source>
        <dbReference type="SAM" id="Phobius"/>
    </source>
</evidence>
<keyword evidence="3" id="KW-1185">Reference proteome</keyword>
<keyword evidence="1" id="KW-0472">Membrane</keyword>
<keyword evidence="1" id="KW-0812">Transmembrane</keyword>
<feature type="transmembrane region" description="Helical" evidence="1">
    <location>
        <begin position="31"/>
        <end position="50"/>
    </location>
</feature>
<protein>
    <submittedName>
        <fullName evidence="2">Uncharacterized protein</fullName>
    </submittedName>
</protein>
<sequence length="99" mass="11537">LRASSNGGRLNTEARAMMIDLRPYRKQLPALALWCFCGTCFYSFVAYQMYGERGRNNRTKLRVMLGLESPEATGEDKEWETLINETTYNKNDDKDLKFR</sequence>
<name>A0A3M6UKW2_POCDA</name>
<evidence type="ECO:0000313" key="2">
    <source>
        <dbReference type="EMBL" id="RMX54310.1"/>
    </source>
</evidence>
<dbReference type="EMBL" id="RCHS01001283">
    <property type="protein sequence ID" value="RMX54310.1"/>
    <property type="molecule type" value="Genomic_DNA"/>
</dbReference>
<accession>A0A3M6UKW2</accession>
<dbReference type="AlphaFoldDB" id="A0A3M6UKW2"/>
<reference evidence="2 3" key="1">
    <citation type="journal article" date="2018" name="Sci. Rep.">
        <title>Comparative analysis of the Pocillopora damicornis genome highlights role of immune system in coral evolution.</title>
        <authorList>
            <person name="Cunning R."/>
            <person name="Bay R.A."/>
            <person name="Gillette P."/>
            <person name="Baker A.C."/>
            <person name="Traylor-Knowles N."/>
        </authorList>
    </citation>
    <scope>NUCLEOTIDE SEQUENCE [LARGE SCALE GENOMIC DNA]</scope>
    <source>
        <strain evidence="2">RSMAS</strain>
        <tissue evidence="2">Whole animal</tissue>
    </source>
</reference>
<gene>
    <name evidence="2" type="ORF">pdam_00021783</name>
</gene>
<keyword evidence="1" id="KW-1133">Transmembrane helix</keyword>
<organism evidence="2 3">
    <name type="scientific">Pocillopora damicornis</name>
    <name type="common">Cauliflower coral</name>
    <name type="synonym">Millepora damicornis</name>
    <dbReference type="NCBI Taxonomy" id="46731"/>
    <lineage>
        <taxon>Eukaryota</taxon>
        <taxon>Metazoa</taxon>
        <taxon>Cnidaria</taxon>
        <taxon>Anthozoa</taxon>
        <taxon>Hexacorallia</taxon>
        <taxon>Scleractinia</taxon>
        <taxon>Astrocoeniina</taxon>
        <taxon>Pocilloporidae</taxon>
        <taxon>Pocillopora</taxon>
    </lineage>
</organism>
<feature type="non-terminal residue" evidence="2">
    <location>
        <position position="1"/>
    </location>
</feature>
<dbReference type="Proteomes" id="UP000275408">
    <property type="component" value="Unassembled WGS sequence"/>
</dbReference>